<feature type="transmembrane region" description="Helical" evidence="2">
    <location>
        <begin position="320"/>
        <end position="341"/>
    </location>
</feature>
<dbReference type="Pfam" id="PF19877">
    <property type="entry name" value="DUF6350"/>
    <property type="match status" value="1"/>
</dbReference>
<proteinExistence type="predicted"/>
<organism evidence="3 5">
    <name type="scientific">Corynebacterium amycolatum</name>
    <dbReference type="NCBI Taxonomy" id="43765"/>
    <lineage>
        <taxon>Bacteria</taxon>
        <taxon>Bacillati</taxon>
        <taxon>Actinomycetota</taxon>
        <taxon>Actinomycetes</taxon>
        <taxon>Mycobacteriales</taxon>
        <taxon>Corynebacteriaceae</taxon>
        <taxon>Corynebacterium</taxon>
    </lineage>
</organism>
<feature type="transmembrane region" description="Helical" evidence="2">
    <location>
        <begin position="159"/>
        <end position="183"/>
    </location>
</feature>
<keyword evidence="6" id="KW-1185">Reference proteome</keyword>
<feature type="transmembrane region" description="Helical" evidence="2">
    <location>
        <begin position="408"/>
        <end position="429"/>
    </location>
</feature>
<evidence type="ECO:0000313" key="4">
    <source>
        <dbReference type="EMBL" id="QQB83706.1"/>
    </source>
</evidence>
<feature type="transmembrane region" description="Helical" evidence="2">
    <location>
        <begin position="110"/>
        <end position="139"/>
    </location>
</feature>
<dbReference type="AlphaFoldDB" id="A0AB37GCY0"/>
<evidence type="ECO:0000313" key="6">
    <source>
        <dbReference type="Proteomes" id="UP000595198"/>
    </source>
</evidence>
<evidence type="ECO:0000313" key="3">
    <source>
        <dbReference type="EMBL" id="QPR31828.1"/>
    </source>
</evidence>
<sequence>MIRRGKDDVTVKGADSRRGSSGSDRNRRSRTGAGGSGGGSRSVRSEHSERTARAWQNAQAGRTGGARSVGADSNRGATTKMKAGGSGTSSRKGRPSGFRRFINSPRARRFGLSVAGSYGVVLLFIISVALIGVIVSGAGMSPLPASIASLWMMFNLVPFRFNGTTLGLTPALPAVLMVAFIAWRVRREVADRISIKDVRALVGAYLGTPIVLTIIAWLMLYDASKVFPRVQTPSFGLAIAAALLVNLVALVLGMGQRLLRALLLRRKLPEWLLGSARLAGSYVAWLWLAGVVVTFVSLIWHRELLAETFAITDTAGESVAVSGLSLLYLPNVAFGAVGVLVGGKSTFGLAEAGLFAVHPAQLPPLPILAAMPQSLAHWAFGVLIVLPPAVAAWRVVAFLKKSAPKQPYLVVVLAAVWSIMFLMGLAWLLGGEVGIFGWAGASWWLTGLLGSMWLVVPGAIVVVAMTGVPSLGRDKGVSEVAAEKFPPKPAGDGNGHAEAEDAGDADKSDNDGDSSEESEESEEIVDGEVVATSEDEVESDTEEESESGAESEDASEDAEESDDSEEDSESAAGGGESSEVDATDEGESDEDTEDSEEGGDGEPSSSQKS</sequence>
<dbReference type="RefSeq" id="WP_197915278.1">
    <property type="nucleotide sequence ID" value="NZ_CP065628.1"/>
</dbReference>
<gene>
    <name evidence="3" type="ORF">I6G95_05270</name>
    <name evidence="4" type="ORF">I6H48_05840</name>
</gene>
<feature type="transmembrane region" description="Helical" evidence="2">
    <location>
        <begin position="276"/>
        <end position="300"/>
    </location>
</feature>
<name>A0AB37GCY0_CORAY</name>
<feature type="compositionally biased region" description="Basic and acidic residues" evidence="1">
    <location>
        <begin position="495"/>
        <end position="510"/>
    </location>
</feature>
<feature type="transmembrane region" description="Helical" evidence="2">
    <location>
        <begin position="348"/>
        <end position="369"/>
    </location>
</feature>
<dbReference type="EMBL" id="CP066023">
    <property type="protein sequence ID" value="QQB83706.1"/>
    <property type="molecule type" value="Genomic_DNA"/>
</dbReference>
<feature type="compositionally biased region" description="Basic and acidic residues" evidence="1">
    <location>
        <begin position="1"/>
        <end position="18"/>
    </location>
</feature>
<feature type="region of interest" description="Disordered" evidence="1">
    <location>
        <begin position="483"/>
        <end position="609"/>
    </location>
</feature>
<dbReference type="InterPro" id="IPR045931">
    <property type="entry name" value="DUF6350"/>
</dbReference>
<dbReference type="Proteomes" id="UP000594774">
    <property type="component" value="Chromosome"/>
</dbReference>
<evidence type="ECO:0000256" key="2">
    <source>
        <dbReference type="SAM" id="Phobius"/>
    </source>
</evidence>
<feature type="compositionally biased region" description="Acidic residues" evidence="1">
    <location>
        <begin position="578"/>
        <end position="600"/>
    </location>
</feature>
<feature type="compositionally biased region" description="Acidic residues" evidence="1">
    <location>
        <begin position="533"/>
        <end position="569"/>
    </location>
</feature>
<keyword evidence="2" id="KW-0472">Membrane</keyword>
<feature type="compositionally biased region" description="Basic and acidic residues" evidence="1">
    <location>
        <begin position="43"/>
        <end position="52"/>
    </location>
</feature>
<keyword evidence="2" id="KW-1133">Transmembrane helix</keyword>
<reference evidence="5 6" key="1">
    <citation type="submission" date="2020-12" db="EMBL/GenBank/DDBJ databases">
        <title>FDA dAtabase for Regulatory Grade micrObial Sequences (FDA-ARGOS): Supporting development and validation of Infectious Disease Dx tests.</title>
        <authorList>
            <person name="Sproer C."/>
            <person name="Gronow S."/>
            <person name="Severitt S."/>
            <person name="Schroder I."/>
            <person name="Tallon L."/>
            <person name="Sadzewicz L."/>
            <person name="Zhao X."/>
            <person name="Boylan J."/>
            <person name="Ott S."/>
            <person name="Bowen H."/>
            <person name="Vavikolanu K."/>
            <person name="Mehta A."/>
            <person name="Aluvathingal J."/>
            <person name="Nadendla S."/>
            <person name="Lowell S."/>
            <person name="Myers T."/>
            <person name="Yan Y."/>
            <person name="Sichtig H."/>
        </authorList>
    </citation>
    <scope>NUCLEOTIDE SEQUENCE [LARGE SCALE GENOMIC DNA]</scope>
    <source>
        <strain evidence="3 5">FDAARGOS_938</strain>
        <strain evidence="4 6">FDAARGOS_991</strain>
    </source>
</reference>
<accession>A0AB37GCY0</accession>
<feature type="transmembrane region" description="Helical" evidence="2">
    <location>
        <begin position="235"/>
        <end position="255"/>
    </location>
</feature>
<feature type="transmembrane region" description="Helical" evidence="2">
    <location>
        <begin position="204"/>
        <end position="223"/>
    </location>
</feature>
<feature type="region of interest" description="Disordered" evidence="1">
    <location>
        <begin position="1"/>
        <end position="100"/>
    </location>
</feature>
<keyword evidence="2" id="KW-0812">Transmembrane</keyword>
<dbReference type="Proteomes" id="UP000595198">
    <property type="component" value="Chromosome"/>
</dbReference>
<protein>
    <submittedName>
        <fullName evidence="3">Uncharacterized protein</fullName>
    </submittedName>
</protein>
<dbReference type="EMBL" id="CP065628">
    <property type="protein sequence ID" value="QPR31828.1"/>
    <property type="molecule type" value="Genomic_DNA"/>
</dbReference>
<feature type="compositionally biased region" description="Acidic residues" evidence="1">
    <location>
        <begin position="511"/>
        <end position="526"/>
    </location>
</feature>
<feature type="transmembrane region" description="Helical" evidence="2">
    <location>
        <begin position="375"/>
        <end position="396"/>
    </location>
</feature>
<evidence type="ECO:0000313" key="5">
    <source>
        <dbReference type="Proteomes" id="UP000594774"/>
    </source>
</evidence>
<feature type="transmembrane region" description="Helical" evidence="2">
    <location>
        <begin position="441"/>
        <end position="465"/>
    </location>
</feature>
<evidence type="ECO:0000256" key="1">
    <source>
        <dbReference type="SAM" id="MobiDB-lite"/>
    </source>
</evidence>